<protein>
    <submittedName>
        <fullName evidence="1">Uncharacterized protein</fullName>
    </submittedName>
</protein>
<organism evidence="1">
    <name type="scientific">marine metagenome</name>
    <dbReference type="NCBI Taxonomy" id="408172"/>
    <lineage>
        <taxon>unclassified sequences</taxon>
        <taxon>metagenomes</taxon>
        <taxon>ecological metagenomes</taxon>
    </lineage>
</organism>
<evidence type="ECO:0000313" key="1">
    <source>
        <dbReference type="EMBL" id="SVD80007.1"/>
    </source>
</evidence>
<proteinExistence type="predicted"/>
<dbReference type="EMBL" id="UINC01174069">
    <property type="protein sequence ID" value="SVD80007.1"/>
    <property type="molecule type" value="Genomic_DNA"/>
</dbReference>
<sequence length="91" mass="10065">MTIQLPKFVATSVVRGSNRAGSQGGVFMLDFEKKEIEQPFDLNTSEIDFDGCSGDRGLRGIACSDEDILIASSDVLFCYDRSFKIKTFSKN</sequence>
<name>A0A382Y9J3_9ZZZZ</name>
<reference evidence="1" key="1">
    <citation type="submission" date="2018-05" db="EMBL/GenBank/DDBJ databases">
        <authorList>
            <person name="Lanie J.A."/>
            <person name="Ng W.-L."/>
            <person name="Kazmierczak K.M."/>
            <person name="Andrzejewski T.M."/>
            <person name="Davidsen T.M."/>
            <person name="Wayne K.J."/>
            <person name="Tettelin H."/>
            <person name="Glass J.I."/>
            <person name="Rusch D."/>
            <person name="Podicherti R."/>
            <person name="Tsui H.-C.T."/>
            <person name="Winkler M.E."/>
        </authorList>
    </citation>
    <scope>NUCLEOTIDE SEQUENCE</scope>
</reference>
<feature type="non-terminal residue" evidence="1">
    <location>
        <position position="91"/>
    </location>
</feature>
<gene>
    <name evidence="1" type="ORF">METZ01_LOCUS432861</name>
</gene>
<dbReference type="AlphaFoldDB" id="A0A382Y9J3"/>
<accession>A0A382Y9J3</accession>